<accession>A0A8T8WB01</accession>
<name>A0A8T8WB01_9EURY</name>
<feature type="transmembrane region" description="Helical" evidence="1">
    <location>
        <begin position="12"/>
        <end position="35"/>
    </location>
</feature>
<dbReference type="EMBL" id="CP081958">
    <property type="protein sequence ID" value="QZP37010.1"/>
    <property type="molecule type" value="Genomic_DNA"/>
</dbReference>
<reference evidence="2 3" key="1">
    <citation type="journal article" date="2021" name="Int. J. Syst. Evol. Microbiol.">
        <title>Halobaculum halophilum sp. nov. and Halobaculum salinum sp. nov., isolated from salt lake and saline soil.</title>
        <authorList>
            <person name="Cui H.L."/>
            <person name="Shi X.W."/>
            <person name="Yin X.M."/>
            <person name="Yang X.Y."/>
            <person name="Hou J."/>
            <person name="Zhu L."/>
        </authorList>
    </citation>
    <scope>NUCLEOTIDE SEQUENCE [LARGE SCALE GENOMIC DNA]</scope>
    <source>
        <strain evidence="2 3">NBRC 109044</strain>
    </source>
</reference>
<keyword evidence="1" id="KW-1133">Transmembrane helix</keyword>
<feature type="transmembrane region" description="Helical" evidence="1">
    <location>
        <begin position="47"/>
        <end position="65"/>
    </location>
</feature>
<feature type="transmembrane region" description="Helical" evidence="1">
    <location>
        <begin position="77"/>
        <end position="100"/>
    </location>
</feature>
<dbReference type="Proteomes" id="UP000826254">
    <property type="component" value="Chromosome"/>
</dbReference>
<dbReference type="KEGG" id="hmp:K6T50_12005"/>
<keyword evidence="1" id="KW-0472">Membrane</keyword>
<sequence length="156" mass="16528">MARGPVSGRRWIRAGGVVLSFTAVLTAAFVGILGLLRGSVTDTGSRLPLYTLVFAVTFVAAIYLFSRYDADARTVLFSGLGFGAVAFVLFGLGAEGVVYAVRSPAAVFGSHLVIYFLSAGMIVTGVGFWLVTHWRELIGDPFLAGSESPERSKSSE</sequence>
<evidence type="ECO:0000256" key="1">
    <source>
        <dbReference type="SAM" id="Phobius"/>
    </source>
</evidence>
<organism evidence="2 3">
    <name type="scientific">Halobaculum magnesiiphilum</name>
    <dbReference type="NCBI Taxonomy" id="1017351"/>
    <lineage>
        <taxon>Archaea</taxon>
        <taxon>Methanobacteriati</taxon>
        <taxon>Methanobacteriota</taxon>
        <taxon>Stenosarchaea group</taxon>
        <taxon>Halobacteria</taxon>
        <taxon>Halobacteriales</taxon>
        <taxon>Haloferacaceae</taxon>
        <taxon>Halobaculum</taxon>
    </lineage>
</organism>
<evidence type="ECO:0000313" key="3">
    <source>
        <dbReference type="Proteomes" id="UP000826254"/>
    </source>
</evidence>
<protein>
    <submittedName>
        <fullName evidence="2">Uncharacterized protein</fullName>
    </submittedName>
</protein>
<keyword evidence="3" id="KW-1185">Reference proteome</keyword>
<proteinExistence type="predicted"/>
<dbReference type="RefSeq" id="WP_222606825.1">
    <property type="nucleotide sequence ID" value="NZ_CP081958.1"/>
</dbReference>
<gene>
    <name evidence="2" type="ORF">K6T50_12005</name>
</gene>
<dbReference type="AlphaFoldDB" id="A0A8T8WB01"/>
<dbReference type="GeneID" id="67178877"/>
<evidence type="ECO:0000313" key="2">
    <source>
        <dbReference type="EMBL" id="QZP37010.1"/>
    </source>
</evidence>
<feature type="transmembrane region" description="Helical" evidence="1">
    <location>
        <begin position="112"/>
        <end position="131"/>
    </location>
</feature>
<keyword evidence="1" id="KW-0812">Transmembrane</keyword>